<evidence type="ECO:0000313" key="2">
    <source>
        <dbReference type="Proteomes" id="UP000654345"/>
    </source>
</evidence>
<comment type="caution">
    <text evidence="1">The sequence shown here is derived from an EMBL/GenBank/DDBJ whole genome shotgun (WGS) entry which is preliminary data.</text>
</comment>
<dbReference type="EMBL" id="BNJG01000001">
    <property type="protein sequence ID" value="GHO55371.1"/>
    <property type="molecule type" value="Genomic_DNA"/>
</dbReference>
<dbReference type="RefSeq" id="WP_201371964.1">
    <property type="nucleotide sequence ID" value="NZ_BNJG01000001.1"/>
</dbReference>
<protein>
    <submittedName>
        <fullName evidence="1">Uncharacterized protein</fullName>
    </submittedName>
</protein>
<evidence type="ECO:0000313" key="1">
    <source>
        <dbReference type="EMBL" id="GHO55371.1"/>
    </source>
</evidence>
<sequence>MDKQSFDKDFFNADIVNNVENVDDFMADDEFDRLFSQLEQMEPPAGVIENILNTVSRLPLPQYLSDEDIEEAMKALRSSEQEPEDSILVSLNGLVAPTPHLQHS</sequence>
<keyword evidence="2" id="KW-1185">Reference proteome</keyword>
<gene>
    <name evidence="1" type="ORF">KSB_38460</name>
</gene>
<organism evidence="1 2">
    <name type="scientific">Ktedonobacter robiniae</name>
    <dbReference type="NCBI Taxonomy" id="2778365"/>
    <lineage>
        <taxon>Bacteria</taxon>
        <taxon>Bacillati</taxon>
        <taxon>Chloroflexota</taxon>
        <taxon>Ktedonobacteria</taxon>
        <taxon>Ktedonobacterales</taxon>
        <taxon>Ktedonobacteraceae</taxon>
        <taxon>Ktedonobacter</taxon>
    </lineage>
</organism>
<reference evidence="1 2" key="1">
    <citation type="journal article" date="2021" name="Int. J. Syst. Evol. Microbiol.">
        <title>Reticulibacter mediterranei gen. nov., sp. nov., within the new family Reticulibacteraceae fam. nov., and Ktedonospora formicarum gen. nov., sp. nov., Ktedonobacter robiniae sp. nov., Dictyobacter formicarum sp. nov. and Dictyobacter arantiisoli sp. nov., belonging to the class Ktedonobacteria.</title>
        <authorList>
            <person name="Yabe S."/>
            <person name="Zheng Y."/>
            <person name="Wang C.M."/>
            <person name="Sakai Y."/>
            <person name="Abe K."/>
            <person name="Yokota A."/>
            <person name="Donadio S."/>
            <person name="Cavaletti L."/>
            <person name="Monciardini P."/>
        </authorList>
    </citation>
    <scope>NUCLEOTIDE SEQUENCE [LARGE SCALE GENOMIC DNA]</scope>
    <source>
        <strain evidence="1 2">SOSP1-30</strain>
    </source>
</reference>
<name>A0ABQ3URJ5_9CHLR</name>
<proteinExistence type="predicted"/>
<dbReference type="Proteomes" id="UP000654345">
    <property type="component" value="Unassembled WGS sequence"/>
</dbReference>
<accession>A0ABQ3URJ5</accession>